<dbReference type="KEGG" id="pfer:IRI77_32010"/>
<dbReference type="SUPFAM" id="SSF57774">
    <property type="entry name" value="Microbial and mitochondrial ADK, insert 'zinc finger' domain"/>
    <property type="match status" value="1"/>
</dbReference>
<feature type="binding site" evidence="5">
    <location>
        <begin position="72"/>
        <end position="74"/>
    </location>
    <ligand>
        <name>AMP</name>
        <dbReference type="ChEBI" id="CHEBI:456215"/>
    </ligand>
</feature>
<dbReference type="InterPro" id="IPR007862">
    <property type="entry name" value="Adenylate_kinase_lid-dom"/>
</dbReference>
<comment type="domain">
    <text evidence="5">Consists of three domains, a large central CORE domain and two small peripheral domains, NMPbind and LID, which undergo movements during catalysis. The LID domain closes over the site of phosphoryl transfer upon ATP binding. Assembling and dissambling the active center during each catalytic cycle provides an effective means to prevent ATP hydrolysis. Some bacteria have evolved a zinc-coordinating structure that stabilizes the LID domain.</text>
</comment>
<dbReference type="InterPro" id="IPR027417">
    <property type="entry name" value="P-loop_NTPase"/>
</dbReference>
<dbReference type="Pfam" id="PF05191">
    <property type="entry name" value="ADK_lid"/>
    <property type="match status" value="1"/>
</dbReference>
<dbReference type="FunFam" id="3.40.50.300:FF:000106">
    <property type="entry name" value="Adenylate kinase mitochondrial"/>
    <property type="match status" value="1"/>
</dbReference>
<dbReference type="Pfam" id="PF00406">
    <property type="entry name" value="ADK"/>
    <property type="match status" value="1"/>
</dbReference>
<dbReference type="EMBL" id="CP063849">
    <property type="protein sequence ID" value="QOY87339.1"/>
    <property type="molecule type" value="Genomic_DNA"/>
</dbReference>
<feature type="binding site" evidence="5">
    <location>
        <begin position="25"/>
        <end position="30"/>
    </location>
    <ligand>
        <name>ATP</name>
        <dbReference type="ChEBI" id="CHEBI:30616"/>
    </ligand>
</feature>
<feature type="binding site" evidence="5">
    <location>
        <begin position="151"/>
        <end position="152"/>
    </location>
    <ligand>
        <name>ATP</name>
        <dbReference type="ChEBI" id="CHEBI:30616"/>
    </ligand>
</feature>
<evidence type="ECO:0000256" key="5">
    <source>
        <dbReference type="HAMAP-Rule" id="MF_00235"/>
    </source>
</evidence>
<accession>A0A7S7SJK6</accession>
<comment type="pathway">
    <text evidence="5">Purine metabolism; AMP biosynthesis via salvage pathway; AMP from ADP: step 1/1.</text>
</comment>
<keyword evidence="5" id="KW-0862">Zinc</keyword>
<evidence type="ECO:0000259" key="8">
    <source>
        <dbReference type="Pfam" id="PF05191"/>
    </source>
</evidence>
<feature type="binding site" evidence="5">
    <location>
        <position position="148"/>
    </location>
    <ligand>
        <name>Zn(2+)</name>
        <dbReference type="ChEBI" id="CHEBI:29105"/>
        <note>structural</note>
    </ligand>
</feature>
<evidence type="ECO:0000313" key="10">
    <source>
        <dbReference type="Proteomes" id="UP000593892"/>
    </source>
</evidence>
<dbReference type="RefSeq" id="WP_194449008.1">
    <property type="nucleotide sequence ID" value="NZ_CP063849.1"/>
</dbReference>
<feature type="binding site" evidence="5">
    <location>
        <position position="46"/>
    </location>
    <ligand>
        <name>AMP</name>
        <dbReference type="ChEBI" id="CHEBI:456215"/>
    </ligand>
</feature>
<dbReference type="GO" id="GO:0004017">
    <property type="term" value="F:AMP kinase activity"/>
    <property type="evidence" value="ECO:0007669"/>
    <property type="project" value="UniProtKB-UniRule"/>
</dbReference>
<dbReference type="PROSITE" id="PS00113">
    <property type="entry name" value="ADENYLATE_KINASE"/>
    <property type="match status" value="1"/>
</dbReference>
<comment type="catalytic activity">
    <reaction evidence="5 7">
        <text>AMP + ATP = 2 ADP</text>
        <dbReference type="Rhea" id="RHEA:12973"/>
        <dbReference type="ChEBI" id="CHEBI:30616"/>
        <dbReference type="ChEBI" id="CHEBI:456215"/>
        <dbReference type="ChEBI" id="CHEBI:456216"/>
        <dbReference type="EC" id="2.7.4.3"/>
    </reaction>
</comment>
<evidence type="ECO:0000256" key="1">
    <source>
        <dbReference type="ARBA" id="ARBA00022679"/>
    </source>
</evidence>
<feature type="binding site" evidence="5">
    <location>
        <position position="213"/>
    </location>
    <ligand>
        <name>ATP</name>
        <dbReference type="ChEBI" id="CHEBI:30616"/>
    </ligand>
</feature>
<comment type="subcellular location">
    <subcellularLocation>
        <location evidence="5 7">Cytoplasm</location>
    </subcellularLocation>
</comment>
<evidence type="ECO:0000256" key="4">
    <source>
        <dbReference type="ARBA" id="ARBA00022777"/>
    </source>
</evidence>
<feature type="binding site" evidence="5">
    <location>
        <begin position="100"/>
        <end position="103"/>
    </location>
    <ligand>
        <name>AMP</name>
        <dbReference type="ChEBI" id="CHEBI:456215"/>
    </ligand>
</feature>
<feature type="binding site" evidence="5">
    <location>
        <position position="51"/>
    </location>
    <ligand>
        <name>AMP</name>
        <dbReference type="ChEBI" id="CHEBI:456215"/>
    </ligand>
</feature>
<feature type="binding site" evidence="5">
    <location>
        <position position="186"/>
    </location>
    <ligand>
        <name>AMP</name>
        <dbReference type="ChEBI" id="CHEBI:456215"/>
    </ligand>
</feature>
<feature type="binding site" evidence="5">
    <location>
        <position position="145"/>
    </location>
    <ligand>
        <name>Zn(2+)</name>
        <dbReference type="ChEBI" id="CHEBI:29105"/>
        <note>structural</note>
    </ligand>
</feature>
<dbReference type="InterPro" id="IPR006259">
    <property type="entry name" value="Adenyl_kin_sub"/>
</dbReference>
<dbReference type="CDD" id="cd01428">
    <property type="entry name" value="ADK"/>
    <property type="match status" value="1"/>
</dbReference>
<keyword evidence="5" id="KW-0479">Metal-binding</keyword>
<feature type="binding site" evidence="5">
    <location>
        <position position="165"/>
    </location>
    <ligand>
        <name>Zn(2+)</name>
        <dbReference type="ChEBI" id="CHEBI:29105"/>
        <note>structural</note>
    </ligand>
</feature>
<proteinExistence type="inferred from homology"/>
<keyword evidence="10" id="KW-1185">Reference proteome</keyword>
<evidence type="ECO:0000256" key="6">
    <source>
        <dbReference type="RuleBase" id="RU003330"/>
    </source>
</evidence>
<keyword evidence="5" id="KW-0963">Cytoplasm</keyword>
<dbReference type="InterPro" id="IPR000850">
    <property type="entry name" value="Adenylat/UMP-CMP_kin"/>
</dbReference>
<evidence type="ECO:0000256" key="2">
    <source>
        <dbReference type="ARBA" id="ARBA00022727"/>
    </source>
</evidence>
<dbReference type="Proteomes" id="UP000593892">
    <property type="component" value="Chromosome"/>
</dbReference>
<reference evidence="9 10" key="1">
    <citation type="submission" date="2020-10" db="EMBL/GenBank/DDBJ databases">
        <title>Complete genome sequence of Paludibaculum fermentans P105T, a facultatively anaerobic acidobacterium capable of dissimilatory Fe(III) reduction.</title>
        <authorList>
            <person name="Dedysh S.N."/>
            <person name="Beletsky A.V."/>
            <person name="Kulichevskaya I.S."/>
            <person name="Mardanov A.V."/>
            <person name="Ravin N.V."/>
        </authorList>
    </citation>
    <scope>NUCLEOTIDE SEQUENCE [LARGE SCALE GENOMIC DNA]</scope>
    <source>
        <strain evidence="9 10">P105</strain>
    </source>
</reference>
<dbReference type="GO" id="GO:0008270">
    <property type="term" value="F:zinc ion binding"/>
    <property type="evidence" value="ECO:0007669"/>
    <property type="project" value="UniProtKB-UniRule"/>
</dbReference>
<evidence type="ECO:0000256" key="7">
    <source>
        <dbReference type="RuleBase" id="RU003331"/>
    </source>
</evidence>
<evidence type="ECO:0000313" key="9">
    <source>
        <dbReference type="EMBL" id="QOY87339.1"/>
    </source>
</evidence>
<dbReference type="NCBIfam" id="TIGR01351">
    <property type="entry name" value="adk"/>
    <property type="match status" value="1"/>
</dbReference>
<comment type="subunit">
    <text evidence="5 7">Monomer.</text>
</comment>
<protein>
    <recommendedName>
        <fullName evidence="5 7">Adenylate kinase</fullName>
        <shortName evidence="5">AK</shortName>
        <ecNumber evidence="5 7">2.7.4.3</ecNumber>
    </recommendedName>
    <alternativeName>
        <fullName evidence="5">ATP-AMP transphosphorylase</fullName>
    </alternativeName>
    <alternativeName>
        <fullName evidence="5">ATP:AMP phosphotransferase</fullName>
    </alternativeName>
    <alternativeName>
        <fullName evidence="5">Adenylate monophosphate kinase</fullName>
    </alternativeName>
</protein>
<keyword evidence="2 5" id="KW-0545">Nucleotide biosynthesis</keyword>
<feature type="binding site" evidence="5">
    <location>
        <position position="175"/>
    </location>
    <ligand>
        <name>AMP</name>
        <dbReference type="ChEBI" id="CHEBI:456215"/>
    </ligand>
</feature>
<evidence type="ECO:0000256" key="3">
    <source>
        <dbReference type="ARBA" id="ARBA00022741"/>
    </source>
</evidence>
<dbReference type="NCBIfam" id="NF001381">
    <property type="entry name" value="PRK00279.1-3"/>
    <property type="match status" value="1"/>
</dbReference>
<dbReference type="HAMAP" id="MF_00235">
    <property type="entry name" value="Adenylate_kinase_Adk"/>
    <property type="match status" value="1"/>
</dbReference>
<feature type="binding site" evidence="5">
    <location>
        <position position="142"/>
    </location>
    <ligand>
        <name>ATP</name>
        <dbReference type="ChEBI" id="CHEBI:30616"/>
    </ligand>
</feature>
<dbReference type="GO" id="GO:0005737">
    <property type="term" value="C:cytoplasm"/>
    <property type="evidence" value="ECO:0007669"/>
    <property type="project" value="UniProtKB-SubCell"/>
</dbReference>
<dbReference type="UniPathway" id="UPA00588">
    <property type="reaction ID" value="UER00649"/>
</dbReference>
<feature type="region of interest" description="NMP" evidence="5">
    <location>
        <begin position="45"/>
        <end position="74"/>
    </location>
</feature>
<dbReference type="GO" id="GO:0044209">
    <property type="term" value="P:AMP salvage"/>
    <property type="evidence" value="ECO:0007669"/>
    <property type="project" value="UniProtKB-UniRule"/>
</dbReference>
<gene>
    <name evidence="5" type="primary">adk</name>
    <name evidence="9" type="ORF">IRI77_32010</name>
</gene>
<dbReference type="SUPFAM" id="SSF52540">
    <property type="entry name" value="P-loop containing nucleoside triphosphate hydrolases"/>
    <property type="match status" value="1"/>
</dbReference>
<sequence length="227" mass="24641">MTTATEPHIQAPATTRILLLLGPPGCGKGTQAERLAKHFGIPSISTGEMIRAEIRAGSELGRIAAGVTITGGLLSDDLVNKIVRSRLGQEDCKGGFMLDGYPRTVEQAKYLAGLLEELGYPQPTVVHIDVPAEHLIARTCNRRYCPQCSSIYNIQSHPPAEPGKCDNCHIDLQQRADDCEDTVKNRLSAYVRSTAPLIDHYSTSTYYKVEGLGAPDEVFAAIQNHLA</sequence>
<organism evidence="9 10">
    <name type="scientific">Paludibaculum fermentans</name>
    <dbReference type="NCBI Taxonomy" id="1473598"/>
    <lineage>
        <taxon>Bacteria</taxon>
        <taxon>Pseudomonadati</taxon>
        <taxon>Acidobacteriota</taxon>
        <taxon>Terriglobia</taxon>
        <taxon>Bryobacterales</taxon>
        <taxon>Bryobacteraceae</taxon>
        <taxon>Paludibaculum</taxon>
    </lineage>
</organism>
<keyword evidence="3 5" id="KW-0547">Nucleotide-binding</keyword>
<comment type="similarity">
    <text evidence="5 6">Belongs to the adenylate kinase family.</text>
</comment>
<dbReference type="InterPro" id="IPR036193">
    <property type="entry name" value="ADK_active_lid_dom_sf"/>
</dbReference>
<dbReference type="EC" id="2.7.4.3" evidence="5 7"/>
<dbReference type="PRINTS" id="PR00094">
    <property type="entry name" value="ADENYLTKNASE"/>
</dbReference>
<dbReference type="GO" id="GO:0005524">
    <property type="term" value="F:ATP binding"/>
    <property type="evidence" value="ECO:0007669"/>
    <property type="project" value="UniProtKB-UniRule"/>
</dbReference>
<comment type="function">
    <text evidence="5">Catalyzes the reversible transfer of the terminal phosphate group between ATP and AMP. Plays an important role in cellular energy homeostasis and in adenine nucleotide metabolism.</text>
</comment>
<dbReference type="Gene3D" id="3.40.50.300">
    <property type="entry name" value="P-loop containing nucleotide triphosphate hydrolases"/>
    <property type="match status" value="1"/>
</dbReference>
<dbReference type="PANTHER" id="PTHR23359">
    <property type="entry name" value="NUCLEOTIDE KINASE"/>
    <property type="match status" value="1"/>
</dbReference>
<feature type="binding site" evidence="5">
    <location>
        <position position="107"/>
    </location>
    <ligand>
        <name>AMP</name>
        <dbReference type="ChEBI" id="CHEBI:456215"/>
    </ligand>
</feature>
<dbReference type="AlphaFoldDB" id="A0A7S7SJK6"/>
<feature type="region of interest" description="LID" evidence="5">
    <location>
        <begin position="141"/>
        <end position="178"/>
    </location>
</feature>
<keyword evidence="4 5" id="KW-0418">Kinase</keyword>
<dbReference type="InterPro" id="IPR033690">
    <property type="entry name" value="Adenylat_kinase_CS"/>
</dbReference>
<keyword evidence="5 7" id="KW-0067">ATP-binding</keyword>
<feature type="binding site" evidence="5">
    <location>
        <position position="168"/>
    </location>
    <ligand>
        <name>Zn(2+)</name>
        <dbReference type="ChEBI" id="CHEBI:29105"/>
        <note>structural</note>
    </ligand>
</feature>
<name>A0A7S7SJK6_PALFE</name>
<feature type="domain" description="Adenylate kinase active site lid" evidence="8">
    <location>
        <begin position="142"/>
        <end position="177"/>
    </location>
</feature>
<keyword evidence="1 5" id="KW-0808">Transferase</keyword>